<name>A0A369K437_HYPMA</name>
<dbReference type="PANTHER" id="PTHR36223">
    <property type="entry name" value="BETA-LACTAMASE-TYPE TRANSPEPTIDASE FOLD DOMAIN CONTAINING PROTEIN"/>
    <property type="match status" value="1"/>
</dbReference>
<evidence type="ECO:0000313" key="2">
    <source>
        <dbReference type="EMBL" id="RDB29391.1"/>
    </source>
</evidence>
<feature type="domain" description="DUF7918" evidence="1">
    <location>
        <begin position="11"/>
        <end position="209"/>
    </location>
</feature>
<protein>
    <recommendedName>
        <fullName evidence="1">DUF7918 domain-containing protein</fullName>
    </recommendedName>
</protein>
<proteinExistence type="predicted"/>
<evidence type="ECO:0000259" key="1">
    <source>
        <dbReference type="Pfam" id="PF25534"/>
    </source>
</evidence>
<dbReference type="Pfam" id="PF25534">
    <property type="entry name" value="DUF7918"/>
    <property type="match status" value="1"/>
</dbReference>
<dbReference type="EMBL" id="LUEZ02000010">
    <property type="protein sequence ID" value="RDB29391.1"/>
    <property type="molecule type" value="Genomic_DNA"/>
</dbReference>
<dbReference type="STRING" id="39966.A0A369K437"/>
<dbReference type="AlphaFoldDB" id="A0A369K437"/>
<gene>
    <name evidence="2" type="ORF">Hypma_014838</name>
</gene>
<accession>A0A369K437</accession>
<reference evidence="2" key="1">
    <citation type="submission" date="2018-04" db="EMBL/GenBank/DDBJ databases">
        <title>Whole genome sequencing of Hypsizygus marmoreus.</title>
        <authorList>
            <person name="Choi I.-G."/>
            <person name="Min B."/>
            <person name="Kim J.-G."/>
            <person name="Kim S."/>
            <person name="Oh Y.-L."/>
            <person name="Kong W.-S."/>
            <person name="Park H."/>
            <person name="Jeong J."/>
            <person name="Song E.-S."/>
        </authorList>
    </citation>
    <scope>NUCLEOTIDE SEQUENCE [LARGE SCALE GENOMIC DNA]</scope>
    <source>
        <strain evidence="2">51987-8</strain>
    </source>
</reference>
<sequence length="318" mass="35897">MLQLGDFCAWISVDDAEVPQYAIKHFPDLEQVICWIPSQADKQFAVCWKDPAGLVESVGYLAVDGIPCGAKRLHAASFPGQGKRIETVKKGTVSTSLTTERPLSFARLELTDDDLYLNIPASPELGDIRLDVFEVQAEGDIGFSQPDMPPDKQILHERTKKAVEHRVKLGDETQCQKKKFGKIRKVRCLCTFIFKYRPIEVLQANGIAPIDTKRKWIIKVSEDVIDLTEEYEDRDTKRVKTETKANIKKETEATIKKETKANVKTEITAEIKTDIKAEIKAEIKLEPKVKHEMKPKVKREPGRRTIQQLGGVIDLTSA</sequence>
<comment type="caution">
    <text evidence="2">The sequence shown here is derived from an EMBL/GenBank/DDBJ whole genome shotgun (WGS) entry which is preliminary data.</text>
</comment>
<keyword evidence="3" id="KW-1185">Reference proteome</keyword>
<dbReference type="InParanoid" id="A0A369K437"/>
<dbReference type="InterPro" id="IPR057678">
    <property type="entry name" value="DUF7918"/>
</dbReference>
<organism evidence="2 3">
    <name type="scientific">Hypsizygus marmoreus</name>
    <name type="common">White beech mushroom</name>
    <name type="synonym">Agaricus marmoreus</name>
    <dbReference type="NCBI Taxonomy" id="39966"/>
    <lineage>
        <taxon>Eukaryota</taxon>
        <taxon>Fungi</taxon>
        <taxon>Dikarya</taxon>
        <taxon>Basidiomycota</taxon>
        <taxon>Agaricomycotina</taxon>
        <taxon>Agaricomycetes</taxon>
        <taxon>Agaricomycetidae</taxon>
        <taxon>Agaricales</taxon>
        <taxon>Tricholomatineae</taxon>
        <taxon>Lyophyllaceae</taxon>
        <taxon>Hypsizygus</taxon>
    </lineage>
</organism>
<dbReference type="OrthoDB" id="3364132at2759"/>
<dbReference type="Proteomes" id="UP000076154">
    <property type="component" value="Unassembled WGS sequence"/>
</dbReference>
<evidence type="ECO:0000313" key="3">
    <source>
        <dbReference type="Proteomes" id="UP000076154"/>
    </source>
</evidence>
<dbReference type="PANTHER" id="PTHR36223:SF1">
    <property type="entry name" value="TRANSCRIPTION ELONGATION FACTOR EAF N-TERMINAL DOMAIN-CONTAINING PROTEIN"/>
    <property type="match status" value="1"/>
</dbReference>